<keyword evidence="1" id="KW-1133">Transmembrane helix</keyword>
<feature type="transmembrane region" description="Helical" evidence="1">
    <location>
        <begin position="12"/>
        <end position="31"/>
    </location>
</feature>
<evidence type="ECO:0000256" key="1">
    <source>
        <dbReference type="SAM" id="Phobius"/>
    </source>
</evidence>
<keyword evidence="1" id="KW-0472">Membrane</keyword>
<dbReference type="Proteomes" id="UP000054018">
    <property type="component" value="Unassembled WGS sequence"/>
</dbReference>
<keyword evidence="3" id="KW-1185">Reference proteome</keyword>
<evidence type="ECO:0000313" key="2">
    <source>
        <dbReference type="EMBL" id="KIK14610.1"/>
    </source>
</evidence>
<evidence type="ECO:0000313" key="3">
    <source>
        <dbReference type="Proteomes" id="UP000054018"/>
    </source>
</evidence>
<dbReference type="EMBL" id="KN833930">
    <property type="protein sequence ID" value="KIK14610.1"/>
    <property type="molecule type" value="Genomic_DNA"/>
</dbReference>
<gene>
    <name evidence="2" type="ORF">PISMIDRAFT_687796</name>
</gene>
<keyword evidence="1" id="KW-0812">Transmembrane</keyword>
<name>A0A0C9XQR6_9AGAM</name>
<proteinExistence type="predicted"/>
<reference evidence="3" key="2">
    <citation type="submission" date="2015-01" db="EMBL/GenBank/DDBJ databases">
        <title>Evolutionary Origins and Diversification of the Mycorrhizal Mutualists.</title>
        <authorList>
            <consortium name="DOE Joint Genome Institute"/>
            <consortium name="Mycorrhizal Genomics Consortium"/>
            <person name="Kohler A."/>
            <person name="Kuo A."/>
            <person name="Nagy L.G."/>
            <person name="Floudas D."/>
            <person name="Copeland A."/>
            <person name="Barry K.W."/>
            <person name="Cichocki N."/>
            <person name="Veneault-Fourrey C."/>
            <person name="LaButti K."/>
            <person name="Lindquist E.A."/>
            <person name="Lipzen A."/>
            <person name="Lundell T."/>
            <person name="Morin E."/>
            <person name="Murat C."/>
            <person name="Riley R."/>
            <person name="Ohm R."/>
            <person name="Sun H."/>
            <person name="Tunlid A."/>
            <person name="Henrissat B."/>
            <person name="Grigoriev I.V."/>
            <person name="Hibbett D.S."/>
            <person name="Martin F."/>
        </authorList>
    </citation>
    <scope>NUCLEOTIDE SEQUENCE [LARGE SCALE GENOMIC DNA]</scope>
    <source>
        <strain evidence="3">441</strain>
    </source>
</reference>
<protein>
    <submittedName>
        <fullName evidence="2">Uncharacterized protein</fullName>
    </submittedName>
</protein>
<feature type="non-terminal residue" evidence="2">
    <location>
        <position position="1"/>
    </location>
</feature>
<dbReference type="HOGENOM" id="CLU_3038049_0_0_1"/>
<accession>A0A0C9XQR6</accession>
<reference evidence="2 3" key="1">
    <citation type="submission" date="2014-04" db="EMBL/GenBank/DDBJ databases">
        <authorList>
            <consortium name="DOE Joint Genome Institute"/>
            <person name="Kuo A."/>
            <person name="Kohler A."/>
            <person name="Costa M.D."/>
            <person name="Nagy L.G."/>
            <person name="Floudas D."/>
            <person name="Copeland A."/>
            <person name="Barry K.W."/>
            <person name="Cichocki N."/>
            <person name="Veneault-Fourrey C."/>
            <person name="LaButti K."/>
            <person name="Lindquist E.A."/>
            <person name="Lipzen A."/>
            <person name="Lundell T."/>
            <person name="Morin E."/>
            <person name="Murat C."/>
            <person name="Sun H."/>
            <person name="Tunlid A."/>
            <person name="Henrissat B."/>
            <person name="Grigoriev I.V."/>
            <person name="Hibbett D.S."/>
            <person name="Martin F."/>
            <person name="Nordberg H.P."/>
            <person name="Cantor M.N."/>
            <person name="Hua S.X."/>
        </authorList>
    </citation>
    <scope>NUCLEOTIDE SEQUENCE [LARGE SCALE GENOMIC DNA]</scope>
    <source>
        <strain evidence="2 3">441</strain>
    </source>
</reference>
<dbReference type="AlphaFoldDB" id="A0A0C9XQR6"/>
<organism evidence="2 3">
    <name type="scientific">Pisolithus microcarpus 441</name>
    <dbReference type="NCBI Taxonomy" id="765257"/>
    <lineage>
        <taxon>Eukaryota</taxon>
        <taxon>Fungi</taxon>
        <taxon>Dikarya</taxon>
        <taxon>Basidiomycota</taxon>
        <taxon>Agaricomycotina</taxon>
        <taxon>Agaricomycetes</taxon>
        <taxon>Agaricomycetidae</taxon>
        <taxon>Boletales</taxon>
        <taxon>Sclerodermatineae</taxon>
        <taxon>Pisolithaceae</taxon>
        <taxon>Pisolithus</taxon>
    </lineage>
</organism>
<feature type="non-terminal residue" evidence="2">
    <location>
        <position position="55"/>
    </location>
</feature>
<sequence length="55" mass="6130">IAEVIHQTGTYLWWLGHSSSLAYLTLGLFVVRPSERKLYLTRGPSLSPGSSQRKA</sequence>